<comment type="caution">
    <text evidence="3">The sequence shown here is derived from an EMBL/GenBank/DDBJ whole genome shotgun (WGS) entry which is preliminary data.</text>
</comment>
<sequence length="279" mass="31194">MLAGGNVDKKWRDKIMEKEDGLRTVECLRGRLLAERVASRVAKEDAELMGSQLIELERQIKLETKSRNKAEKKLKFLMKKLESLKISPILDQSSSSENSKDSSRPSTTSSGLKEPEEQETDSRTANSVRCNIKEEMGKIADSITTQDLRHHISETSMCKMPLIEGNSNSDGECTSREDRGKLKENLSSEELMAYDPSKQSAMKEKDFSGENNPEEHVDNRLALVPVSTLPASQICEPQIDNASVRDVLAALRHARKQLQSSMGRREVVYSHSVELCSGV</sequence>
<keyword evidence="1" id="KW-0175">Coiled coil</keyword>
<dbReference type="Proteomes" id="UP000655225">
    <property type="component" value="Unassembled WGS sequence"/>
</dbReference>
<dbReference type="PANTHER" id="PTHR33701">
    <property type="entry name" value="TRANSMEMBRANE PROTEIN"/>
    <property type="match status" value="1"/>
</dbReference>
<evidence type="ECO:0000313" key="3">
    <source>
        <dbReference type="EMBL" id="KAF8397596.1"/>
    </source>
</evidence>
<dbReference type="EMBL" id="JABCRI010000011">
    <property type="protein sequence ID" value="KAF8397596.1"/>
    <property type="molecule type" value="Genomic_DNA"/>
</dbReference>
<evidence type="ECO:0000256" key="2">
    <source>
        <dbReference type="SAM" id="MobiDB-lite"/>
    </source>
</evidence>
<evidence type="ECO:0000313" key="4">
    <source>
        <dbReference type="Proteomes" id="UP000655225"/>
    </source>
</evidence>
<organism evidence="3 4">
    <name type="scientific">Tetracentron sinense</name>
    <name type="common">Spur-leaf</name>
    <dbReference type="NCBI Taxonomy" id="13715"/>
    <lineage>
        <taxon>Eukaryota</taxon>
        <taxon>Viridiplantae</taxon>
        <taxon>Streptophyta</taxon>
        <taxon>Embryophyta</taxon>
        <taxon>Tracheophyta</taxon>
        <taxon>Spermatophyta</taxon>
        <taxon>Magnoliopsida</taxon>
        <taxon>Trochodendrales</taxon>
        <taxon>Trochodendraceae</taxon>
        <taxon>Tetracentron</taxon>
    </lineage>
</organism>
<evidence type="ECO:0000256" key="1">
    <source>
        <dbReference type="SAM" id="Coils"/>
    </source>
</evidence>
<dbReference type="OrthoDB" id="1939750at2759"/>
<protein>
    <submittedName>
        <fullName evidence="3">Uncharacterized protein</fullName>
    </submittedName>
</protein>
<feature type="coiled-coil region" evidence="1">
    <location>
        <begin position="53"/>
        <end position="87"/>
    </location>
</feature>
<reference evidence="3 4" key="1">
    <citation type="submission" date="2020-04" db="EMBL/GenBank/DDBJ databases">
        <title>Plant Genome Project.</title>
        <authorList>
            <person name="Zhang R.-G."/>
        </authorList>
    </citation>
    <scope>NUCLEOTIDE SEQUENCE [LARGE SCALE GENOMIC DNA]</scope>
    <source>
        <strain evidence="3">YNK0</strain>
        <tissue evidence="3">Leaf</tissue>
    </source>
</reference>
<feature type="region of interest" description="Disordered" evidence="2">
    <location>
        <begin position="89"/>
        <end position="130"/>
    </location>
</feature>
<name>A0A834Z5E7_TETSI</name>
<keyword evidence="4" id="KW-1185">Reference proteome</keyword>
<dbReference type="OMA" id="CLRGRLI"/>
<dbReference type="PANTHER" id="PTHR33701:SF2">
    <property type="entry name" value="TRANSMEMBRANE PROTEIN"/>
    <property type="match status" value="1"/>
</dbReference>
<proteinExistence type="predicted"/>
<feature type="region of interest" description="Disordered" evidence="2">
    <location>
        <begin position="161"/>
        <end position="180"/>
    </location>
</feature>
<gene>
    <name evidence="3" type="ORF">HHK36_016516</name>
</gene>
<accession>A0A834Z5E7</accession>
<dbReference type="AlphaFoldDB" id="A0A834Z5E7"/>